<proteinExistence type="predicted"/>
<accession>A0AAU3GT43</accession>
<evidence type="ECO:0000259" key="2">
    <source>
        <dbReference type="Pfam" id="PF00903"/>
    </source>
</evidence>
<evidence type="ECO:0000256" key="1">
    <source>
        <dbReference type="SAM" id="MobiDB-lite"/>
    </source>
</evidence>
<evidence type="ECO:0000313" key="3">
    <source>
        <dbReference type="EMBL" id="WTY95430.1"/>
    </source>
</evidence>
<feature type="compositionally biased region" description="Basic and acidic residues" evidence="1">
    <location>
        <begin position="50"/>
        <end position="60"/>
    </location>
</feature>
<name>A0AAU3GT43_9ACTN</name>
<dbReference type="SUPFAM" id="SSF54593">
    <property type="entry name" value="Glyoxalase/Bleomycin resistance protein/Dihydroxybiphenyl dioxygenase"/>
    <property type="match status" value="1"/>
</dbReference>
<gene>
    <name evidence="3" type="ORF">OG626_11255</name>
</gene>
<dbReference type="InterPro" id="IPR029068">
    <property type="entry name" value="Glyas_Bleomycin-R_OHBP_Dase"/>
</dbReference>
<feature type="region of interest" description="Disordered" evidence="1">
    <location>
        <begin position="50"/>
        <end position="72"/>
    </location>
</feature>
<dbReference type="Pfam" id="PF00903">
    <property type="entry name" value="Glyoxalase"/>
    <property type="match status" value="1"/>
</dbReference>
<organism evidence="3">
    <name type="scientific">Streptomyces sp. NBC_01401</name>
    <dbReference type="NCBI Taxonomy" id="2903854"/>
    <lineage>
        <taxon>Bacteria</taxon>
        <taxon>Bacillati</taxon>
        <taxon>Actinomycetota</taxon>
        <taxon>Actinomycetes</taxon>
        <taxon>Kitasatosporales</taxon>
        <taxon>Streptomycetaceae</taxon>
        <taxon>Streptomyces</taxon>
    </lineage>
</organism>
<reference evidence="3" key="1">
    <citation type="submission" date="2022-10" db="EMBL/GenBank/DDBJ databases">
        <title>The complete genomes of actinobacterial strains from the NBC collection.</title>
        <authorList>
            <person name="Joergensen T.S."/>
            <person name="Alvarez Arevalo M."/>
            <person name="Sterndorff E.B."/>
            <person name="Faurdal D."/>
            <person name="Vuksanovic O."/>
            <person name="Mourched A.-S."/>
            <person name="Charusanti P."/>
            <person name="Shaw S."/>
            <person name="Blin K."/>
            <person name="Weber T."/>
        </authorList>
    </citation>
    <scope>NUCLEOTIDE SEQUENCE</scope>
    <source>
        <strain evidence="3">NBC_01401</strain>
    </source>
</reference>
<sequence length="88" mass="9246">MPTRSPLPGAPYPVAARLQMGSYIPAEVPAHALVYFSVEDTDATVAKVRELGGDVSREPSDSPSGRSELVSDDQCARFAVMGPVKDAG</sequence>
<dbReference type="AlphaFoldDB" id="A0AAU3GT43"/>
<feature type="domain" description="Glyoxalase/fosfomycin resistance/dioxygenase" evidence="2">
    <location>
        <begin position="27"/>
        <end position="69"/>
    </location>
</feature>
<dbReference type="Gene3D" id="3.10.180.10">
    <property type="entry name" value="2,3-Dihydroxybiphenyl 1,2-Dioxygenase, domain 1"/>
    <property type="match status" value="1"/>
</dbReference>
<protein>
    <recommendedName>
        <fullName evidence="2">Glyoxalase/fosfomycin resistance/dioxygenase domain-containing protein</fullName>
    </recommendedName>
</protein>
<dbReference type="EMBL" id="CP109535">
    <property type="protein sequence ID" value="WTY95430.1"/>
    <property type="molecule type" value="Genomic_DNA"/>
</dbReference>
<dbReference type="InterPro" id="IPR004360">
    <property type="entry name" value="Glyas_Fos-R_dOase_dom"/>
</dbReference>